<comment type="pathway">
    <text evidence="1">Amino-acid biosynthesis; L-histidine biosynthesis; L-histidine from 5-phospho-alpha-D-ribose 1-diphosphate: step 5/9.</text>
</comment>
<evidence type="ECO:0000256" key="4">
    <source>
        <dbReference type="ARBA" id="ARBA00022801"/>
    </source>
</evidence>
<evidence type="ECO:0000256" key="1">
    <source>
        <dbReference type="ARBA" id="ARBA00005091"/>
    </source>
</evidence>
<keyword evidence="12" id="KW-0808">Transferase</keyword>
<evidence type="ECO:0000259" key="11">
    <source>
        <dbReference type="Pfam" id="PF00117"/>
    </source>
</evidence>
<keyword evidence="5 12" id="KW-0315">Glutamine amidotransferase</keyword>
<dbReference type="EMBL" id="LWBP01000007">
    <property type="protein sequence ID" value="OQP67839.1"/>
    <property type="molecule type" value="Genomic_DNA"/>
</dbReference>
<keyword evidence="6" id="KW-0368">Histidine biosynthesis</keyword>
<proteinExistence type="predicted"/>
<evidence type="ECO:0000256" key="10">
    <source>
        <dbReference type="PIRSR" id="PIRSR000495-1"/>
    </source>
</evidence>
<dbReference type="GO" id="GO:0000105">
    <property type="term" value="P:L-histidine biosynthetic process"/>
    <property type="evidence" value="ECO:0007669"/>
    <property type="project" value="UniProtKB-UniPathway"/>
</dbReference>
<dbReference type="GO" id="GO:0016829">
    <property type="term" value="F:lyase activity"/>
    <property type="evidence" value="ECO:0007669"/>
    <property type="project" value="UniProtKB-KW"/>
</dbReference>
<dbReference type="InterPro" id="IPR017926">
    <property type="entry name" value="GATASE"/>
</dbReference>
<comment type="subunit">
    <text evidence="2">Heterodimer of HisH and HisF.</text>
</comment>
<dbReference type="Proteomes" id="UP000192276">
    <property type="component" value="Unassembled WGS sequence"/>
</dbReference>
<dbReference type="PROSITE" id="PS51273">
    <property type="entry name" value="GATASE_TYPE_1"/>
    <property type="match status" value="1"/>
</dbReference>
<keyword evidence="4" id="KW-0378">Hydrolase</keyword>
<evidence type="ECO:0000256" key="8">
    <source>
        <dbReference type="ARBA" id="ARBA00047838"/>
    </source>
</evidence>
<feature type="active site" evidence="10">
    <location>
        <position position="170"/>
    </location>
</feature>
<dbReference type="PANTHER" id="PTHR42701">
    <property type="entry name" value="IMIDAZOLE GLYCEROL PHOSPHATE SYNTHASE SUBUNIT HISH"/>
    <property type="match status" value="1"/>
</dbReference>
<evidence type="ECO:0000256" key="7">
    <source>
        <dbReference type="ARBA" id="ARBA00023239"/>
    </source>
</evidence>
<dbReference type="Gene3D" id="3.40.50.880">
    <property type="match status" value="1"/>
</dbReference>
<evidence type="ECO:0000313" key="12">
    <source>
        <dbReference type="EMBL" id="OQP67839.1"/>
    </source>
</evidence>
<protein>
    <submittedName>
        <fullName evidence="12">Imidazole glycerol phosphate synthase, glutamine amidotransferase subunit</fullName>
    </submittedName>
</protein>
<evidence type="ECO:0000256" key="6">
    <source>
        <dbReference type="ARBA" id="ARBA00023102"/>
    </source>
</evidence>
<organism evidence="12 13">
    <name type="scientific">Niastella populi</name>
    <dbReference type="NCBI Taxonomy" id="550983"/>
    <lineage>
        <taxon>Bacteria</taxon>
        <taxon>Pseudomonadati</taxon>
        <taxon>Bacteroidota</taxon>
        <taxon>Chitinophagia</taxon>
        <taxon>Chitinophagales</taxon>
        <taxon>Chitinophagaceae</taxon>
        <taxon>Niastella</taxon>
    </lineage>
</organism>
<comment type="catalytic activity">
    <reaction evidence="9">
        <text>L-glutamine + H2O = L-glutamate + NH4(+)</text>
        <dbReference type="Rhea" id="RHEA:15889"/>
        <dbReference type="ChEBI" id="CHEBI:15377"/>
        <dbReference type="ChEBI" id="CHEBI:28938"/>
        <dbReference type="ChEBI" id="CHEBI:29985"/>
        <dbReference type="ChEBI" id="CHEBI:58359"/>
        <dbReference type="EC" id="3.5.1.2"/>
    </reaction>
</comment>
<dbReference type="GO" id="GO:0004359">
    <property type="term" value="F:glutaminase activity"/>
    <property type="evidence" value="ECO:0007669"/>
    <property type="project" value="UniProtKB-EC"/>
</dbReference>
<evidence type="ECO:0000256" key="9">
    <source>
        <dbReference type="ARBA" id="ARBA00049534"/>
    </source>
</evidence>
<evidence type="ECO:0000256" key="5">
    <source>
        <dbReference type="ARBA" id="ARBA00022962"/>
    </source>
</evidence>
<evidence type="ECO:0000256" key="2">
    <source>
        <dbReference type="ARBA" id="ARBA00011152"/>
    </source>
</evidence>
<accession>A0A1V9GAZ6</accession>
<gene>
    <name evidence="12" type="ORF">A4R26_32620</name>
</gene>
<sequence length="187" mass="21357">MLERIGVKAMAINDIYGFNSCNKIILPGMGSFDKCMIALNQSGLREELEYQVQSLKKPFLGICVGLQMLTRSSEEGVEKGLNWINGETVRFDRSRLTINEKIPNMGWLDIHFANKQLLSDNLQDSRFYFAHSYHVKVDKSENEWINAYYGYAFVAGVVSGNIYGVQFHPEKSHKFGMQLLKNFAELT</sequence>
<feature type="active site" description="Nucleophile" evidence="10">
    <location>
        <position position="63"/>
    </location>
</feature>
<reference evidence="13" key="1">
    <citation type="submission" date="2016-04" db="EMBL/GenBank/DDBJ databases">
        <authorList>
            <person name="Chen L."/>
            <person name="Zhuang W."/>
            <person name="Wang G."/>
        </authorList>
    </citation>
    <scope>NUCLEOTIDE SEQUENCE [LARGE SCALE GENOMIC DNA]</scope>
    <source>
        <strain evidence="13">208</strain>
    </source>
</reference>
<name>A0A1V9GAZ6_9BACT</name>
<dbReference type="STRING" id="550983.A4R26_32620"/>
<comment type="catalytic activity">
    <reaction evidence="8">
        <text>5-[(5-phospho-1-deoxy-D-ribulos-1-ylimino)methylamino]-1-(5-phospho-beta-D-ribosyl)imidazole-4-carboxamide + L-glutamine = D-erythro-1-(imidazol-4-yl)glycerol 3-phosphate + 5-amino-1-(5-phospho-beta-D-ribosyl)imidazole-4-carboxamide + L-glutamate + H(+)</text>
        <dbReference type="Rhea" id="RHEA:24793"/>
        <dbReference type="ChEBI" id="CHEBI:15378"/>
        <dbReference type="ChEBI" id="CHEBI:29985"/>
        <dbReference type="ChEBI" id="CHEBI:58278"/>
        <dbReference type="ChEBI" id="CHEBI:58359"/>
        <dbReference type="ChEBI" id="CHEBI:58475"/>
        <dbReference type="ChEBI" id="CHEBI:58525"/>
        <dbReference type="EC" id="4.3.2.10"/>
    </reaction>
</comment>
<dbReference type="PIRSF" id="PIRSF000495">
    <property type="entry name" value="Amidotransf_hisH"/>
    <property type="match status" value="1"/>
</dbReference>
<dbReference type="Pfam" id="PF00117">
    <property type="entry name" value="GATase"/>
    <property type="match status" value="1"/>
</dbReference>
<keyword evidence="13" id="KW-1185">Reference proteome</keyword>
<dbReference type="NCBIfam" id="TIGR01855">
    <property type="entry name" value="IMP_synth_hisH"/>
    <property type="match status" value="1"/>
</dbReference>
<dbReference type="InterPro" id="IPR029062">
    <property type="entry name" value="Class_I_gatase-like"/>
</dbReference>
<evidence type="ECO:0000256" key="3">
    <source>
        <dbReference type="ARBA" id="ARBA00022605"/>
    </source>
</evidence>
<dbReference type="AlphaFoldDB" id="A0A1V9GAZ6"/>
<keyword evidence="7" id="KW-0456">Lyase</keyword>
<evidence type="ECO:0000313" key="13">
    <source>
        <dbReference type="Proteomes" id="UP000192276"/>
    </source>
</evidence>
<dbReference type="UniPathway" id="UPA00031">
    <property type="reaction ID" value="UER00010"/>
</dbReference>
<dbReference type="PANTHER" id="PTHR42701:SF1">
    <property type="entry name" value="IMIDAZOLE GLYCEROL PHOSPHATE SYNTHASE SUBUNIT HISH"/>
    <property type="match status" value="1"/>
</dbReference>
<feature type="active site" evidence="10">
    <location>
        <position position="168"/>
    </location>
</feature>
<comment type="caution">
    <text evidence="12">The sequence shown here is derived from an EMBL/GenBank/DDBJ whole genome shotgun (WGS) entry which is preliminary data.</text>
</comment>
<keyword evidence="3" id="KW-0028">Amino-acid biosynthesis</keyword>
<dbReference type="GO" id="GO:0000107">
    <property type="term" value="F:imidazoleglycerol-phosphate synthase activity"/>
    <property type="evidence" value="ECO:0007669"/>
    <property type="project" value="RHEA"/>
</dbReference>
<feature type="domain" description="Glutamine amidotransferase" evidence="11">
    <location>
        <begin position="24"/>
        <end position="183"/>
    </location>
</feature>
<dbReference type="SUPFAM" id="SSF52317">
    <property type="entry name" value="Class I glutamine amidotransferase-like"/>
    <property type="match status" value="1"/>
</dbReference>
<dbReference type="InterPro" id="IPR010139">
    <property type="entry name" value="Imidazole-glycPsynth_HisH"/>
</dbReference>